<dbReference type="SUPFAM" id="SSF46785">
    <property type="entry name" value="Winged helix' DNA-binding domain"/>
    <property type="match status" value="1"/>
</dbReference>
<dbReference type="InterPro" id="IPR011711">
    <property type="entry name" value="GntR_C"/>
</dbReference>
<dbReference type="PANTHER" id="PTHR43537">
    <property type="entry name" value="TRANSCRIPTIONAL REGULATOR, GNTR FAMILY"/>
    <property type="match status" value="1"/>
</dbReference>
<dbReference type="SUPFAM" id="SSF48008">
    <property type="entry name" value="GntR ligand-binding domain-like"/>
    <property type="match status" value="1"/>
</dbReference>
<dbReference type="PANTHER" id="PTHR43537:SF44">
    <property type="entry name" value="GNTR FAMILY REGULATORY PROTEIN"/>
    <property type="match status" value="1"/>
</dbReference>
<dbReference type="OrthoDB" id="4164516at2"/>
<evidence type="ECO:0000313" key="6">
    <source>
        <dbReference type="EMBL" id="RFA15716.1"/>
    </source>
</evidence>
<accession>A0A3E0W0M3</accession>
<evidence type="ECO:0000256" key="1">
    <source>
        <dbReference type="ARBA" id="ARBA00023015"/>
    </source>
</evidence>
<sequence>MSQPDTSRTDTLRPLGIRQAPAARFGVQVVHDLVAAIVTGSVAEGQVLPPEADLAAQFGVSRTVIRESVKRLEEKGLVIVSQGRGTEVAAREQWNVLDRVVISTMIENDSTLGILDELAVVRSELESSMAGRAALRRTRAQLEELRAAFDAMSAAVDDPDLFSQTDQAFHALLMEISGNDLARSIARTLLRRASENFRFHGAPGADAFALTLDEHRAVLDGVEDGDPGASSEAMRSHITRSWERRRLPRPE</sequence>
<dbReference type="Pfam" id="PF00392">
    <property type="entry name" value="GntR"/>
    <property type="match status" value="1"/>
</dbReference>
<protein>
    <recommendedName>
        <fullName evidence="5">HTH gntR-type domain-containing protein</fullName>
    </recommendedName>
</protein>
<evidence type="ECO:0000259" key="5">
    <source>
        <dbReference type="PROSITE" id="PS50949"/>
    </source>
</evidence>
<feature type="compositionally biased region" description="Basic and acidic residues" evidence="4">
    <location>
        <begin position="240"/>
        <end position="251"/>
    </location>
</feature>
<dbReference type="Proteomes" id="UP000256709">
    <property type="component" value="Unassembled WGS sequence"/>
</dbReference>
<reference evidence="6 7" key="1">
    <citation type="submission" date="2017-04" db="EMBL/GenBank/DDBJ databases">
        <title>Comparative genome analysis of Subtercola boreus.</title>
        <authorList>
            <person name="Cho Y.-J."/>
            <person name="Cho A."/>
            <person name="Kim O.-S."/>
            <person name="Lee J.-I."/>
        </authorList>
    </citation>
    <scope>NUCLEOTIDE SEQUENCE [LARGE SCALE GENOMIC DNA]</scope>
    <source>
        <strain evidence="6 7">P27444</strain>
    </source>
</reference>
<feature type="domain" description="HTH gntR-type" evidence="5">
    <location>
        <begin position="23"/>
        <end position="91"/>
    </location>
</feature>
<dbReference type="PROSITE" id="PS50949">
    <property type="entry name" value="HTH_GNTR"/>
    <property type="match status" value="1"/>
</dbReference>
<proteinExistence type="predicted"/>
<evidence type="ECO:0000256" key="3">
    <source>
        <dbReference type="ARBA" id="ARBA00023163"/>
    </source>
</evidence>
<dbReference type="Gene3D" id="1.10.10.10">
    <property type="entry name" value="Winged helix-like DNA-binding domain superfamily/Winged helix DNA-binding domain"/>
    <property type="match status" value="1"/>
</dbReference>
<dbReference type="InterPro" id="IPR036390">
    <property type="entry name" value="WH_DNA-bd_sf"/>
</dbReference>
<dbReference type="PRINTS" id="PR00035">
    <property type="entry name" value="HTHGNTR"/>
</dbReference>
<keyword evidence="2" id="KW-0238">DNA-binding</keyword>
<dbReference type="AlphaFoldDB" id="A0A3E0W0M3"/>
<comment type="caution">
    <text evidence="6">The sequence shown here is derived from an EMBL/GenBank/DDBJ whole genome shotgun (WGS) entry which is preliminary data.</text>
</comment>
<evidence type="ECO:0000313" key="7">
    <source>
        <dbReference type="Proteomes" id="UP000256709"/>
    </source>
</evidence>
<keyword evidence="3" id="KW-0804">Transcription</keyword>
<dbReference type="CDD" id="cd07377">
    <property type="entry name" value="WHTH_GntR"/>
    <property type="match status" value="1"/>
</dbReference>
<dbReference type="Pfam" id="PF07729">
    <property type="entry name" value="FCD"/>
    <property type="match status" value="1"/>
</dbReference>
<feature type="region of interest" description="Disordered" evidence="4">
    <location>
        <begin position="221"/>
        <end position="251"/>
    </location>
</feature>
<evidence type="ECO:0000256" key="2">
    <source>
        <dbReference type="ARBA" id="ARBA00023125"/>
    </source>
</evidence>
<dbReference type="GO" id="GO:0003700">
    <property type="term" value="F:DNA-binding transcription factor activity"/>
    <property type="evidence" value="ECO:0007669"/>
    <property type="project" value="InterPro"/>
</dbReference>
<dbReference type="EMBL" id="NBXA01000006">
    <property type="protein sequence ID" value="RFA15716.1"/>
    <property type="molecule type" value="Genomic_DNA"/>
</dbReference>
<name>A0A3E0W0M3_9MICO</name>
<dbReference type="SMART" id="SM00345">
    <property type="entry name" value="HTH_GNTR"/>
    <property type="match status" value="1"/>
</dbReference>
<dbReference type="GO" id="GO:0003677">
    <property type="term" value="F:DNA binding"/>
    <property type="evidence" value="ECO:0007669"/>
    <property type="project" value="UniProtKB-KW"/>
</dbReference>
<dbReference type="Gene3D" id="1.20.120.530">
    <property type="entry name" value="GntR ligand-binding domain-like"/>
    <property type="match status" value="1"/>
</dbReference>
<dbReference type="InterPro" id="IPR008920">
    <property type="entry name" value="TF_FadR/GntR_C"/>
</dbReference>
<keyword evidence="1" id="KW-0805">Transcription regulation</keyword>
<evidence type="ECO:0000256" key="4">
    <source>
        <dbReference type="SAM" id="MobiDB-lite"/>
    </source>
</evidence>
<gene>
    <name evidence="6" type="ORF">B7R21_03135</name>
</gene>
<dbReference type="InterPro" id="IPR000524">
    <property type="entry name" value="Tscrpt_reg_HTH_GntR"/>
</dbReference>
<dbReference type="SMART" id="SM00895">
    <property type="entry name" value="FCD"/>
    <property type="match status" value="1"/>
</dbReference>
<dbReference type="InterPro" id="IPR036388">
    <property type="entry name" value="WH-like_DNA-bd_sf"/>
</dbReference>
<organism evidence="6 7">
    <name type="scientific">Subtercola boreus</name>
    <dbReference type="NCBI Taxonomy" id="120213"/>
    <lineage>
        <taxon>Bacteria</taxon>
        <taxon>Bacillati</taxon>
        <taxon>Actinomycetota</taxon>
        <taxon>Actinomycetes</taxon>
        <taxon>Micrococcales</taxon>
        <taxon>Microbacteriaceae</taxon>
        <taxon>Subtercola</taxon>
    </lineage>
</organism>
<dbReference type="RefSeq" id="WP_116281806.1">
    <property type="nucleotide sequence ID" value="NZ_NBXA01000006.1"/>
</dbReference>